<evidence type="ECO:0000313" key="2">
    <source>
        <dbReference type="Proteomes" id="UP000244855"/>
    </source>
</evidence>
<dbReference type="Proteomes" id="UP000244855">
    <property type="component" value="Unassembled WGS sequence"/>
</dbReference>
<accession>A0A2V1CWR2</accession>
<evidence type="ECO:0000313" key="1">
    <source>
        <dbReference type="EMBL" id="PVH90168.1"/>
    </source>
</evidence>
<reference evidence="1 2" key="1">
    <citation type="journal article" date="2018" name="Sci. Rep.">
        <title>Comparative genomics provides insights into the lifestyle and reveals functional heterogeneity of dark septate endophytic fungi.</title>
        <authorList>
            <person name="Knapp D.G."/>
            <person name="Nemeth J.B."/>
            <person name="Barry K."/>
            <person name="Hainaut M."/>
            <person name="Henrissat B."/>
            <person name="Johnson J."/>
            <person name="Kuo A."/>
            <person name="Lim J.H.P."/>
            <person name="Lipzen A."/>
            <person name="Nolan M."/>
            <person name="Ohm R.A."/>
            <person name="Tamas L."/>
            <person name="Grigoriev I.V."/>
            <person name="Spatafora J.W."/>
            <person name="Nagy L.G."/>
            <person name="Kovacs G.M."/>
        </authorList>
    </citation>
    <scope>NUCLEOTIDE SEQUENCE [LARGE SCALE GENOMIC DNA]</scope>
    <source>
        <strain evidence="1 2">DSE2036</strain>
    </source>
</reference>
<sequence length="160" mass="17275">EVFNVDEIVGLAVINGIGPVKHHQPRALSPREPALHPRHRIVDVDRLRSSGRCQSEQHPIQVDEVALQRLFAGHLYPERGLVLGAVPLHVVQHQLRLPGPAESPHHERGGACLGRMAVELGVDLVVQGVARDEGLNRLERRVGELARVVALASGGGVCAS</sequence>
<gene>
    <name evidence="1" type="ORF">DM02DRAFT_77073</name>
</gene>
<proteinExistence type="predicted"/>
<dbReference type="AlphaFoldDB" id="A0A2V1CWR2"/>
<keyword evidence="2" id="KW-1185">Reference proteome</keyword>
<feature type="non-terminal residue" evidence="1">
    <location>
        <position position="1"/>
    </location>
</feature>
<organism evidence="1 2">
    <name type="scientific">Periconia macrospinosa</name>
    <dbReference type="NCBI Taxonomy" id="97972"/>
    <lineage>
        <taxon>Eukaryota</taxon>
        <taxon>Fungi</taxon>
        <taxon>Dikarya</taxon>
        <taxon>Ascomycota</taxon>
        <taxon>Pezizomycotina</taxon>
        <taxon>Dothideomycetes</taxon>
        <taxon>Pleosporomycetidae</taxon>
        <taxon>Pleosporales</taxon>
        <taxon>Massarineae</taxon>
        <taxon>Periconiaceae</taxon>
        <taxon>Periconia</taxon>
    </lineage>
</organism>
<name>A0A2V1CWR2_9PLEO</name>
<dbReference type="EMBL" id="KZ806621">
    <property type="protein sequence ID" value="PVH90168.1"/>
    <property type="molecule type" value="Genomic_DNA"/>
</dbReference>
<protein>
    <submittedName>
        <fullName evidence="1">Uncharacterized protein</fullName>
    </submittedName>
</protein>